<dbReference type="PANTHER" id="PTHR24421:SF61">
    <property type="entry name" value="OXYGEN SENSOR HISTIDINE KINASE NREB"/>
    <property type="match status" value="1"/>
</dbReference>
<feature type="domain" description="Phage shock protein PspC N-terminal" evidence="6">
    <location>
        <begin position="26"/>
        <end position="74"/>
    </location>
</feature>
<organism evidence="7 8">
    <name type="scientific">Mobiluncus curtisii ATCC 51333</name>
    <dbReference type="NCBI Taxonomy" id="887326"/>
    <lineage>
        <taxon>Bacteria</taxon>
        <taxon>Bacillati</taxon>
        <taxon>Actinomycetota</taxon>
        <taxon>Actinomycetes</taxon>
        <taxon>Actinomycetales</taxon>
        <taxon>Actinomycetaceae</taxon>
        <taxon>Mobiluncus</taxon>
    </lineage>
</organism>
<dbReference type="RefSeq" id="WP_004009859.1">
    <property type="nucleotide sequence ID" value="NZ_GL622340.1"/>
</dbReference>
<dbReference type="EMBL" id="AEPY01000011">
    <property type="protein sequence ID" value="EFU79359.1"/>
    <property type="molecule type" value="Genomic_DNA"/>
</dbReference>
<feature type="transmembrane region" description="Helical" evidence="4">
    <location>
        <begin position="52"/>
        <end position="72"/>
    </location>
</feature>
<dbReference type="GO" id="GO:0016301">
    <property type="term" value="F:kinase activity"/>
    <property type="evidence" value="ECO:0007669"/>
    <property type="project" value="UniProtKB-KW"/>
</dbReference>
<protein>
    <submittedName>
        <fullName evidence="7">PspC domain protein</fullName>
    </submittedName>
</protein>
<comment type="caution">
    <text evidence="7">The sequence shown here is derived from an EMBL/GenBank/DDBJ whole genome shotgun (WGS) entry which is preliminary data.</text>
</comment>
<feature type="domain" description="Histidine kinase/HSP90-like ATPase" evidence="5">
    <location>
        <begin position="333"/>
        <end position="418"/>
    </location>
</feature>
<feature type="transmembrane region" description="Helical" evidence="4">
    <location>
        <begin position="111"/>
        <end position="131"/>
    </location>
</feature>
<evidence type="ECO:0000259" key="5">
    <source>
        <dbReference type="Pfam" id="PF02518"/>
    </source>
</evidence>
<dbReference type="InterPro" id="IPR050482">
    <property type="entry name" value="Sensor_HK_TwoCompSys"/>
</dbReference>
<dbReference type="InterPro" id="IPR036890">
    <property type="entry name" value="HATPase_C_sf"/>
</dbReference>
<gene>
    <name evidence="7" type="ORF">HMPREF0388_1462</name>
</gene>
<accession>E6M079</accession>
<evidence type="ECO:0000256" key="1">
    <source>
        <dbReference type="ARBA" id="ARBA00022679"/>
    </source>
</evidence>
<dbReference type="Proteomes" id="UP000005573">
    <property type="component" value="Unassembled WGS sequence"/>
</dbReference>
<dbReference type="InterPro" id="IPR007168">
    <property type="entry name" value="Phageshock_PspC_N"/>
</dbReference>
<keyword evidence="4" id="KW-0472">Membrane</keyword>
<feature type="transmembrane region" description="Helical" evidence="4">
    <location>
        <begin position="28"/>
        <end position="47"/>
    </location>
</feature>
<evidence type="ECO:0000256" key="2">
    <source>
        <dbReference type="ARBA" id="ARBA00022777"/>
    </source>
</evidence>
<dbReference type="InterPro" id="IPR003594">
    <property type="entry name" value="HATPase_dom"/>
</dbReference>
<proteinExistence type="predicted"/>
<evidence type="ECO:0000313" key="7">
    <source>
        <dbReference type="EMBL" id="EFU79359.1"/>
    </source>
</evidence>
<dbReference type="GO" id="GO:0000160">
    <property type="term" value="P:phosphorelay signal transduction system"/>
    <property type="evidence" value="ECO:0007669"/>
    <property type="project" value="UniProtKB-KW"/>
</dbReference>
<feature type="transmembrane region" description="Helical" evidence="4">
    <location>
        <begin position="205"/>
        <end position="225"/>
    </location>
</feature>
<dbReference type="Pfam" id="PF04024">
    <property type="entry name" value="PspC"/>
    <property type="match status" value="1"/>
</dbReference>
<reference evidence="7 8" key="1">
    <citation type="submission" date="2010-12" db="EMBL/GenBank/DDBJ databases">
        <authorList>
            <person name="Muzny D."/>
            <person name="Qin X."/>
            <person name="Deng J."/>
            <person name="Jiang H."/>
            <person name="Liu Y."/>
            <person name="Qu J."/>
            <person name="Song X.-Z."/>
            <person name="Zhang L."/>
            <person name="Thornton R."/>
            <person name="Coyle M."/>
            <person name="Francisco L."/>
            <person name="Jackson L."/>
            <person name="Javaid M."/>
            <person name="Korchina V."/>
            <person name="Kovar C."/>
            <person name="Mata R."/>
            <person name="Mathew T."/>
            <person name="Ngo R."/>
            <person name="Nguyen L."/>
            <person name="Nguyen N."/>
            <person name="Okwuonu G."/>
            <person name="Ongeri F."/>
            <person name="Pham C."/>
            <person name="Simmons D."/>
            <person name="Wilczek-Boney K."/>
            <person name="Hale W."/>
            <person name="Jakkamsetti A."/>
            <person name="Pham P."/>
            <person name="Ruth R."/>
            <person name="San Lucas F."/>
            <person name="Warren J."/>
            <person name="Zhang J."/>
            <person name="Zhao Z."/>
            <person name="Zhou C."/>
            <person name="Zhu D."/>
            <person name="Lee S."/>
            <person name="Bess C."/>
            <person name="Blankenburg K."/>
            <person name="Forbes L."/>
            <person name="Fu Q."/>
            <person name="Gubbala S."/>
            <person name="Hirani K."/>
            <person name="Jayaseelan J.C."/>
            <person name="Lara F."/>
            <person name="Munidasa M."/>
            <person name="Palculict T."/>
            <person name="Patil S."/>
            <person name="Pu L.-L."/>
            <person name="Saada N."/>
            <person name="Tang L."/>
            <person name="Weissenberger G."/>
            <person name="Zhu Y."/>
            <person name="Hemphill L."/>
            <person name="Shang Y."/>
            <person name="Youmans B."/>
            <person name="Ayvaz T."/>
            <person name="Ross M."/>
            <person name="Santibanez J."/>
            <person name="Aqrawi P."/>
            <person name="Gross S."/>
            <person name="Joshi V."/>
            <person name="Fowler G."/>
            <person name="Nazareth L."/>
            <person name="Reid J."/>
            <person name="Worley K."/>
            <person name="Petrosino J."/>
            <person name="Highlander S."/>
            <person name="Gibbs R."/>
        </authorList>
    </citation>
    <scope>NUCLEOTIDE SEQUENCE [LARGE SCALE GENOMIC DNA]</scope>
    <source>
        <strain evidence="7 8">ATCC 51333</strain>
    </source>
</reference>
<evidence type="ECO:0000259" key="6">
    <source>
        <dbReference type="Pfam" id="PF04024"/>
    </source>
</evidence>
<keyword evidence="4" id="KW-1133">Transmembrane helix</keyword>
<dbReference type="HOGENOM" id="CLU_036172_0_0_11"/>
<evidence type="ECO:0000256" key="3">
    <source>
        <dbReference type="ARBA" id="ARBA00023012"/>
    </source>
</evidence>
<feature type="transmembrane region" description="Helical" evidence="4">
    <location>
        <begin position="143"/>
        <end position="162"/>
    </location>
</feature>
<evidence type="ECO:0000313" key="8">
    <source>
        <dbReference type="Proteomes" id="UP000005573"/>
    </source>
</evidence>
<evidence type="ECO:0000256" key="4">
    <source>
        <dbReference type="SAM" id="Phobius"/>
    </source>
</evidence>
<dbReference type="PANTHER" id="PTHR24421">
    <property type="entry name" value="NITRATE/NITRITE SENSOR PROTEIN NARX-RELATED"/>
    <property type="match status" value="1"/>
</dbReference>
<keyword evidence="4" id="KW-0812">Transmembrane</keyword>
<keyword evidence="3" id="KW-0902">Two-component regulatory system</keyword>
<sequence>MSTSAAAPHMRLPLRRPVSGTVPPGKDGVLAGVAAGLALHLGIPLWLVRLILVVLAPTGVSILLYAWLWIFVPRGNPWGAAGLPFRTDSRLATPNAPLEGHFGGNERWRNVTVPAILLALGLIAIAGVGAYSGPKIMSDLRPLIVIIILITGIALIWAGASAGSSPSELRMGRFLGFAIPGALLVIFAVMFGFSGTISLRDALRGGLITLVVIAALSLAVLPLWARFWMSYKASLAEQTRQTVRADMAAHLHDSVLQTLALIRTRADDAAEVAKLARAEERQLRAWLYEDRGHVDSSLSQIIKELAGEIEDRYGVVLDTVTVGDAVPGAWSEPLVAATREALTNAARHGAPPFSVYLEVGSDAVECFVRDHGTGFDLAAIPQGHQGVKHSIIERLERHGGSATIRSGPSGCEIAMKVPR</sequence>
<keyword evidence="1" id="KW-0808">Transferase</keyword>
<dbReference type="SUPFAM" id="SSF55874">
    <property type="entry name" value="ATPase domain of HSP90 chaperone/DNA topoisomerase II/histidine kinase"/>
    <property type="match status" value="1"/>
</dbReference>
<dbReference type="Gene3D" id="3.30.565.10">
    <property type="entry name" value="Histidine kinase-like ATPase, C-terminal domain"/>
    <property type="match status" value="1"/>
</dbReference>
<dbReference type="AlphaFoldDB" id="E6M079"/>
<feature type="transmembrane region" description="Helical" evidence="4">
    <location>
        <begin position="174"/>
        <end position="193"/>
    </location>
</feature>
<keyword evidence="2" id="KW-0418">Kinase</keyword>
<name>E6M079_9ACTO</name>
<dbReference type="Pfam" id="PF02518">
    <property type="entry name" value="HATPase_c"/>
    <property type="match status" value="1"/>
</dbReference>